<keyword evidence="1" id="KW-0472">Membrane</keyword>
<organism evidence="2 3">
    <name type="scientific">Cetraspora pellucida</name>
    <dbReference type="NCBI Taxonomy" id="1433469"/>
    <lineage>
        <taxon>Eukaryota</taxon>
        <taxon>Fungi</taxon>
        <taxon>Fungi incertae sedis</taxon>
        <taxon>Mucoromycota</taxon>
        <taxon>Glomeromycotina</taxon>
        <taxon>Glomeromycetes</taxon>
        <taxon>Diversisporales</taxon>
        <taxon>Gigasporaceae</taxon>
        <taxon>Cetraspora</taxon>
    </lineage>
</organism>
<protein>
    <submittedName>
        <fullName evidence="2">17734_t:CDS:1</fullName>
    </submittedName>
</protein>
<proteinExistence type="predicted"/>
<dbReference type="AlphaFoldDB" id="A0A9N9KHN4"/>
<accession>A0A9N9KHN4</accession>
<evidence type="ECO:0000313" key="2">
    <source>
        <dbReference type="EMBL" id="CAG8830572.1"/>
    </source>
</evidence>
<dbReference type="EMBL" id="CAJVQA010064319">
    <property type="protein sequence ID" value="CAG8830572.1"/>
    <property type="molecule type" value="Genomic_DNA"/>
</dbReference>
<keyword evidence="1" id="KW-1133">Transmembrane helix</keyword>
<keyword evidence="3" id="KW-1185">Reference proteome</keyword>
<reference evidence="2" key="1">
    <citation type="submission" date="2021-06" db="EMBL/GenBank/DDBJ databases">
        <authorList>
            <person name="Kallberg Y."/>
            <person name="Tangrot J."/>
            <person name="Rosling A."/>
        </authorList>
    </citation>
    <scope>NUCLEOTIDE SEQUENCE</scope>
    <source>
        <strain evidence="2">FL966</strain>
    </source>
</reference>
<keyword evidence="1" id="KW-0812">Transmembrane</keyword>
<evidence type="ECO:0000313" key="3">
    <source>
        <dbReference type="Proteomes" id="UP000789759"/>
    </source>
</evidence>
<name>A0A9N9KHN4_9GLOM</name>
<sequence>IQEVVHNYISNVHIPIDSPRGFYLRSVNLPLIFTPLALIAAVKLTSFYWLKGLARIRFKPTKIPVCLSHWACSLMGKLQLVKLEDVGSRPTKPVK</sequence>
<feature type="non-terminal residue" evidence="2">
    <location>
        <position position="1"/>
    </location>
</feature>
<feature type="non-terminal residue" evidence="2">
    <location>
        <position position="95"/>
    </location>
</feature>
<gene>
    <name evidence="2" type="ORF">CPELLU_LOCUS20621</name>
</gene>
<evidence type="ECO:0000256" key="1">
    <source>
        <dbReference type="SAM" id="Phobius"/>
    </source>
</evidence>
<feature type="transmembrane region" description="Helical" evidence="1">
    <location>
        <begin position="29"/>
        <end position="50"/>
    </location>
</feature>
<comment type="caution">
    <text evidence="2">The sequence shown here is derived from an EMBL/GenBank/DDBJ whole genome shotgun (WGS) entry which is preliminary data.</text>
</comment>
<dbReference type="Proteomes" id="UP000789759">
    <property type="component" value="Unassembled WGS sequence"/>
</dbReference>